<dbReference type="Gene3D" id="1.10.45.10">
    <property type="entry name" value="Vanillyl-alcohol Oxidase, Chain A, domain 4"/>
    <property type="match status" value="1"/>
</dbReference>
<dbReference type="FunFam" id="1.10.45.10:FF:000001">
    <property type="entry name" value="D-lactate dehydrogenase mitochondrial"/>
    <property type="match status" value="1"/>
</dbReference>
<dbReference type="InterPro" id="IPR004113">
    <property type="entry name" value="FAD-bd_oxidored_4_C"/>
</dbReference>
<evidence type="ECO:0000256" key="1">
    <source>
        <dbReference type="ARBA" id="ARBA00001974"/>
    </source>
</evidence>
<protein>
    <submittedName>
        <fullName evidence="7">FAD-binding protein</fullName>
    </submittedName>
</protein>
<gene>
    <name evidence="7" type="ORF">D9Q81_01165</name>
</gene>
<dbReference type="InterPro" id="IPR016164">
    <property type="entry name" value="FAD-linked_Oxase-like_C"/>
</dbReference>
<keyword evidence="3" id="KW-0285">Flavoprotein</keyword>
<dbReference type="RefSeq" id="WP_125740621.1">
    <property type="nucleotide sequence ID" value="NZ_RCOR01000006.1"/>
</dbReference>
<dbReference type="FunFam" id="3.30.70.2740:FF:000001">
    <property type="entry name" value="D-lactate dehydrogenase mitochondrial"/>
    <property type="match status" value="1"/>
</dbReference>
<organism evidence="7 8">
    <name type="scientific">Candidatus Korarchaeum cryptofilum</name>
    <dbReference type="NCBI Taxonomy" id="498846"/>
    <lineage>
        <taxon>Archaea</taxon>
        <taxon>Thermoproteota</taxon>
        <taxon>Candidatus Korarchaeia</taxon>
        <taxon>Candidatus Korarchaeales</taxon>
        <taxon>Candidatus Korarchaeaceae</taxon>
        <taxon>Candidatus Korarchaeum</taxon>
    </lineage>
</organism>
<dbReference type="SUPFAM" id="SSF56176">
    <property type="entry name" value="FAD-binding/transporter-associated domain-like"/>
    <property type="match status" value="1"/>
</dbReference>
<dbReference type="Proteomes" id="UP000278149">
    <property type="component" value="Unassembled WGS sequence"/>
</dbReference>
<evidence type="ECO:0000256" key="4">
    <source>
        <dbReference type="ARBA" id="ARBA00022827"/>
    </source>
</evidence>
<evidence type="ECO:0000313" key="7">
    <source>
        <dbReference type="EMBL" id="RSN70646.1"/>
    </source>
</evidence>
<dbReference type="InterPro" id="IPR016166">
    <property type="entry name" value="FAD-bd_PCMH"/>
</dbReference>
<dbReference type="InterPro" id="IPR016169">
    <property type="entry name" value="FAD-bd_PCMH_sub2"/>
</dbReference>
<dbReference type="Gene3D" id="3.30.70.2740">
    <property type="match status" value="1"/>
</dbReference>
<proteinExistence type="inferred from homology"/>
<dbReference type="SUPFAM" id="SSF55103">
    <property type="entry name" value="FAD-linked oxidases, C-terminal domain"/>
    <property type="match status" value="1"/>
</dbReference>
<dbReference type="GO" id="GO:0016491">
    <property type="term" value="F:oxidoreductase activity"/>
    <property type="evidence" value="ECO:0007669"/>
    <property type="project" value="UniProtKB-KW"/>
</dbReference>
<evidence type="ECO:0000256" key="5">
    <source>
        <dbReference type="ARBA" id="ARBA00023002"/>
    </source>
</evidence>
<dbReference type="Pfam" id="PF01565">
    <property type="entry name" value="FAD_binding_4"/>
    <property type="match status" value="1"/>
</dbReference>
<dbReference type="InterPro" id="IPR036318">
    <property type="entry name" value="FAD-bd_PCMH-like_sf"/>
</dbReference>
<dbReference type="EMBL" id="RCOR01000006">
    <property type="protein sequence ID" value="RSN70646.1"/>
    <property type="molecule type" value="Genomic_DNA"/>
</dbReference>
<feature type="domain" description="FAD-binding PCMH-type" evidence="6">
    <location>
        <begin position="37"/>
        <end position="216"/>
    </location>
</feature>
<comment type="similarity">
    <text evidence="2">Belongs to the FAD-binding oxidoreductase/transferase type 4 family.</text>
</comment>
<dbReference type="FunFam" id="3.30.465.10:FF:000036">
    <property type="entry name" value="Putative FAD-linked oxidoreductase"/>
    <property type="match status" value="1"/>
</dbReference>
<dbReference type="InterPro" id="IPR051914">
    <property type="entry name" value="FAD-linked_OxidoTrans_Type4"/>
</dbReference>
<comment type="cofactor">
    <cofactor evidence="1">
        <name>FAD</name>
        <dbReference type="ChEBI" id="CHEBI:57692"/>
    </cofactor>
</comment>
<dbReference type="PANTHER" id="PTHR42934:SF2">
    <property type="entry name" value="GLYCOLATE OXIDASE SUBUNIT GLCD"/>
    <property type="match status" value="1"/>
</dbReference>
<dbReference type="PROSITE" id="PS51387">
    <property type="entry name" value="FAD_PCMH"/>
    <property type="match status" value="1"/>
</dbReference>
<dbReference type="PANTHER" id="PTHR42934">
    <property type="entry name" value="GLYCOLATE OXIDASE SUBUNIT GLCD"/>
    <property type="match status" value="1"/>
</dbReference>
<accession>A0A3R9R027</accession>
<reference evidence="7 8" key="1">
    <citation type="submission" date="2018-10" db="EMBL/GenBank/DDBJ databases">
        <title>Co-occurring genomic capacity for anaerobic methane metabolism and dissimilatory sulfite reduction discovered in the Korarchaeota.</title>
        <authorList>
            <person name="Mckay L.J."/>
            <person name="Dlakic M."/>
            <person name="Fields M.W."/>
            <person name="Delmont T.O."/>
            <person name="Eren A.M."/>
            <person name="Jay Z.J."/>
            <person name="Klingelsmith K.B."/>
            <person name="Rusch D.B."/>
            <person name="Inskeep W.P."/>
        </authorList>
    </citation>
    <scope>NUCLEOTIDE SEQUENCE [LARGE SCALE GENOMIC DNA]</scope>
    <source>
        <strain evidence="7 8">WS</strain>
    </source>
</reference>
<dbReference type="GO" id="GO:0071949">
    <property type="term" value="F:FAD binding"/>
    <property type="evidence" value="ECO:0007669"/>
    <property type="project" value="InterPro"/>
</dbReference>
<keyword evidence="5" id="KW-0560">Oxidoreductase</keyword>
<comment type="caution">
    <text evidence="7">The sequence shown here is derived from an EMBL/GenBank/DDBJ whole genome shotgun (WGS) entry which is preliminary data.</text>
</comment>
<dbReference type="InterPro" id="IPR016171">
    <property type="entry name" value="Vanillyl_alc_oxidase_C-sub2"/>
</dbReference>
<sequence length="461" mass="50781">MSYARVLTELGKRIGKEKIFTEPEELYSYGVDAYTEFKQPPAAVVRASSEEDVRAVLELANRERVPVVPRGSGTSLSGGSVPAVPGAIVLDLTPMNKIEVNIDDGYVMAEAGATVLEVDKACRSYGFFFPPDPASSRIATIGGSLAENAGGLRGAKFGVMKNWVLAMEVILPGGKKVRIGEPVYKWRWGPDLMSLFIGSEGTLGVITRAWLKIYPLPEKVVRVLGVFDRIEDAGKAISQIRRRGYVPMILELLDRETIEIVNESLGYNVEVAEGMVMADVDGPRESVWRIAREVESVMKDCGGRTRASDDPEEMEQLYLARQGAYAAVTRAYPGVLLEDITVPLSKLMEALRELDRMRKEYGLKMPVFGHAGDGNLHPNICFDPRDEEQLRKARELFVKTGQLAIKLGGAISGEHGIGLAKKELFLEEIKAVRGEGYVEMVKMIKQLLDPNGIMNPGKIFF</sequence>
<evidence type="ECO:0000256" key="3">
    <source>
        <dbReference type="ARBA" id="ARBA00022630"/>
    </source>
</evidence>
<keyword evidence="4" id="KW-0274">FAD</keyword>
<evidence type="ECO:0000259" key="6">
    <source>
        <dbReference type="PROSITE" id="PS51387"/>
    </source>
</evidence>
<dbReference type="AlphaFoldDB" id="A0A3R9R027"/>
<evidence type="ECO:0000313" key="8">
    <source>
        <dbReference type="Proteomes" id="UP000278149"/>
    </source>
</evidence>
<dbReference type="Pfam" id="PF02913">
    <property type="entry name" value="FAD-oxidase_C"/>
    <property type="match status" value="1"/>
</dbReference>
<name>A0A3R9R027_9CREN</name>
<evidence type="ECO:0000256" key="2">
    <source>
        <dbReference type="ARBA" id="ARBA00008000"/>
    </source>
</evidence>
<dbReference type="InterPro" id="IPR006094">
    <property type="entry name" value="Oxid_FAD_bind_N"/>
</dbReference>
<dbReference type="Gene3D" id="3.30.465.10">
    <property type="match status" value="1"/>
</dbReference>